<evidence type="ECO:0000313" key="5">
    <source>
        <dbReference type="WBParaSite" id="ALUE_0000334301-mRNA-1"/>
    </source>
</evidence>
<dbReference type="AlphaFoldDB" id="A0A9J2P1S3"/>
<name>A0A9J2P1S3_ASCLU</name>
<dbReference type="SUPFAM" id="SSF47862">
    <property type="entry name" value="Saposin"/>
    <property type="match status" value="1"/>
</dbReference>
<keyword evidence="1" id="KW-1015">Disulfide bond</keyword>
<feature type="chain" id="PRO_5039885702" evidence="2">
    <location>
        <begin position="16"/>
        <end position="219"/>
    </location>
</feature>
<keyword evidence="2" id="KW-0732">Signal</keyword>
<evidence type="ECO:0000259" key="3">
    <source>
        <dbReference type="PROSITE" id="PS50015"/>
    </source>
</evidence>
<evidence type="ECO:0000256" key="2">
    <source>
        <dbReference type="SAM" id="SignalP"/>
    </source>
</evidence>
<accession>A0A9J2P1S3</accession>
<dbReference type="InterPro" id="IPR011001">
    <property type="entry name" value="Saposin-like"/>
</dbReference>
<dbReference type="InterPro" id="IPR008139">
    <property type="entry name" value="SaposinB_dom"/>
</dbReference>
<protein>
    <submittedName>
        <fullName evidence="5">Saposin B-type domain-containing protein</fullName>
    </submittedName>
</protein>
<keyword evidence="4" id="KW-1185">Reference proteome</keyword>
<feature type="signal peptide" evidence="2">
    <location>
        <begin position="1"/>
        <end position="15"/>
    </location>
</feature>
<dbReference type="Proteomes" id="UP000036681">
    <property type="component" value="Unplaced"/>
</dbReference>
<sequence>MEPLLMVLLLTSTVAQNYVEIIPQQLLCPLCTSVVKSFKEQLETNPAFEKELKASCESLSKSNEIWTTLCRTGFTEVKMETLKEKNAEEICSLQKLCESEELKEFSSKDHRGGPDFAIIPAIRNSINDPVPGEDVVKTLLIVASGKSKEIKGRDLKIHFELKFLPSPRNSTADAENESRISREQKMIWFDGRFAVSSEMASASWYCRSAEFKVLRKAAE</sequence>
<reference evidence="5" key="1">
    <citation type="submission" date="2023-03" db="UniProtKB">
        <authorList>
            <consortium name="WormBaseParasite"/>
        </authorList>
    </citation>
    <scope>IDENTIFICATION</scope>
</reference>
<dbReference type="WBParaSite" id="ALUE_0000334301-mRNA-1">
    <property type="protein sequence ID" value="ALUE_0000334301-mRNA-1"/>
    <property type="gene ID" value="ALUE_0000334301"/>
</dbReference>
<dbReference type="PROSITE" id="PS50015">
    <property type="entry name" value="SAP_B"/>
    <property type="match status" value="1"/>
</dbReference>
<organism evidence="4 5">
    <name type="scientific">Ascaris lumbricoides</name>
    <name type="common">Giant roundworm</name>
    <dbReference type="NCBI Taxonomy" id="6252"/>
    <lineage>
        <taxon>Eukaryota</taxon>
        <taxon>Metazoa</taxon>
        <taxon>Ecdysozoa</taxon>
        <taxon>Nematoda</taxon>
        <taxon>Chromadorea</taxon>
        <taxon>Rhabditida</taxon>
        <taxon>Spirurina</taxon>
        <taxon>Ascaridomorpha</taxon>
        <taxon>Ascaridoidea</taxon>
        <taxon>Ascarididae</taxon>
        <taxon>Ascaris</taxon>
    </lineage>
</organism>
<proteinExistence type="predicted"/>
<evidence type="ECO:0000313" key="4">
    <source>
        <dbReference type="Proteomes" id="UP000036681"/>
    </source>
</evidence>
<feature type="domain" description="Saposin B-type" evidence="3">
    <location>
        <begin position="24"/>
        <end position="101"/>
    </location>
</feature>
<dbReference type="SMART" id="SM00741">
    <property type="entry name" value="SapB"/>
    <property type="match status" value="1"/>
</dbReference>
<evidence type="ECO:0000256" key="1">
    <source>
        <dbReference type="ARBA" id="ARBA00023157"/>
    </source>
</evidence>